<keyword evidence="3 10" id="KW-0285">Flavoprotein</keyword>
<comment type="caution">
    <text evidence="11">The sequence shown here is derived from an EMBL/GenBank/DDBJ whole genome shotgun (WGS) entry which is preliminary data.</text>
</comment>
<comment type="subunit">
    <text evidence="10">The complex is composed of six subunits: RnfA, RnfB, RnfC, RnfD, RnfE and RnfG.</text>
</comment>
<keyword evidence="12" id="KW-1185">Reference proteome</keyword>
<evidence type="ECO:0000256" key="5">
    <source>
        <dbReference type="ARBA" id="ARBA00022692"/>
    </source>
</evidence>
<evidence type="ECO:0000256" key="3">
    <source>
        <dbReference type="ARBA" id="ARBA00022630"/>
    </source>
</evidence>
<comment type="cofactor">
    <cofactor evidence="10">
        <name>FMN</name>
        <dbReference type="ChEBI" id="CHEBI:58210"/>
    </cofactor>
</comment>
<dbReference type="GO" id="GO:0055085">
    <property type="term" value="P:transmembrane transport"/>
    <property type="evidence" value="ECO:0007669"/>
    <property type="project" value="InterPro"/>
</dbReference>
<evidence type="ECO:0000256" key="6">
    <source>
        <dbReference type="ARBA" id="ARBA00022967"/>
    </source>
</evidence>
<keyword evidence="9 10" id="KW-0472">Membrane</keyword>
<evidence type="ECO:0000256" key="4">
    <source>
        <dbReference type="ARBA" id="ARBA00022643"/>
    </source>
</evidence>
<keyword evidence="4 10" id="KW-0288">FMN</keyword>
<sequence length="354" mass="38890">MKIKPVSGPHTQTNNQVSGIMLQVIIAIIPALAFGIYLFGWPALNLVVITLLSALIFEYFCLRLAGKSPRVLYDYSAVLTGCLVAMTLPPWAPWWIGVVGSGIAIILGKQVYGGLGQNVFNPAMLARVALLISFPVEMTTWANVTPFFSEQAPNFVEGLEITFLGLQQMDAYTGATLLGHVKTELSQNHLLPGILRGVYTEQSSWFGFMRGSLGETSAIFLALGGLWLFFKGVISWHIPSAMLFSVWIISAIFHWWDPAHYLNPWIHISSGALICAAFFIATDYVTSPNSAAGQIVFGVSCGLLIFIIRTWGAYPEGAGFAVLLMNAMTPLIDHYIKPRIYGRNRKGMPLELKE</sequence>
<feature type="transmembrane region" description="Helical" evidence="10">
    <location>
        <begin position="46"/>
        <end position="65"/>
    </location>
</feature>
<dbReference type="NCBIfam" id="TIGR01946">
    <property type="entry name" value="rnfD"/>
    <property type="match status" value="1"/>
</dbReference>
<protein>
    <recommendedName>
        <fullName evidence="10">Ion-translocating oxidoreductase complex subunit D</fullName>
        <ecNumber evidence="10">7.-.-.-</ecNumber>
    </recommendedName>
    <alternativeName>
        <fullName evidence="10">Rnf electron transport complex subunit D</fullName>
    </alternativeName>
</protein>
<keyword evidence="7 10" id="KW-0249">Electron transport</keyword>
<name>A0A1V8M1U5_9GAMM</name>
<dbReference type="GO" id="GO:0022900">
    <property type="term" value="P:electron transport chain"/>
    <property type="evidence" value="ECO:0007669"/>
    <property type="project" value="UniProtKB-UniRule"/>
</dbReference>
<feature type="transmembrane region" description="Helical" evidence="10">
    <location>
        <begin position="124"/>
        <end position="144"/>
    </location>
</feature>
<evidence type="ECO:0000256" key="10">
    <source>
        <dbReference type="HAMAP-Rule" id="MF_00462"/>
    </source>
</evidence>
<dbReference type="STRING" id="1420851.AU255_14910"/>
<dbReference type="RefSeq" id="WP_080523759.1">
    <property type="nucleotide sequence ID" value="NZ_LPUF01000003.1"/>
</dbReference>
<feature type="transmembrane region" description="Helical" evidence="10">
    <location>
        <begin position="262"/>
        <end position="281"/>
    </location>
</feature>
<feature type="modified residue" description="FMN phosphoryl threonine" evidence="10">
    <location>
        <position position="176"/>
    </location>
</feature>
<comment type="similarity">
    <text evidence="10">Belongs to the NqrB/RnfD family.</text>
</comment>
<gene>
    <name evidence="10" type="primary">rnfD</name>
    <name evidence="11" type="ORF">AU255_14910</name>
</gene>
<evidence type="ECO:0000256" key="2">
    <source>
        <dbReference type="ARBA" id="ARBA00022553"/>
    </source>
</evidence>
<comment type="function">
    <text evidence="10">Part of a membrane-bound complex that couples electron transfer with translocation of ions across the membrane.</text>
</comment>
<dbReference type="OrthoDB" id="9776359at2"/>
<keyword evidence="10" id="KW-0997">Cell inner membrane</keyword>
<evidence type="ECO:0000256" key="8">
    <source>
        <dbReference type="ARBA" id="ARBA00022989"/>
    </source>
</evidence>
<feature type="transmembrane region" description="Helical" evidence="10">
    <location>
        <begin position="94"/>
        <end position="112"/>
    </location>
</feature>
<organism evidence="11 12">
    <name type="scientific">Methyloprofundus sedimenti</name>
    <dbReference type="NCBI Taxonomy" id="1420851"/>
    <lineage>
        <taxon>Bacteria</taxon>
        <taxon>Pseudomonadati</taxon>
        <taxon>Pseudomonadota</taxon>
        <taxon>Gammaproteobacteria</taxon>
        <taxon>Methylococcales</taxon>
        <taxon>Methylococcaceae</taxon>
        <taxon>Methyloprofundus</taxon>
    </lineage>
</organism>
<evidence type="ECO:0000313" key="12">
    <source>
        <dbReference type="Proteomes" id="UP000191980"/>
    </source>
</evidence>
<evidence type="ECO:0000313" key="11">
    <source>
        <dbReference type="EMBL" id="OQK15515.1"/>
    </source>
</evidence>
<dbReference type="Pfam" id="PF03116">
    <property type="entry name" value="NQR2_RnfD_RnfE"/>
    <property type="match status" value="1"/>
</dbReference>
<dbReference type="EMBL" id="LPUF01000003">
    <property type="protein sequence ID" value="OQK15515.1"/>
    <property type="molecule type" value="Genomic_DNA"/>
</dbReference>
<dbReference type="InterPro" id="IPR011303">
    <property type="entry name" value="RnfD_bac"/>
</dbReference>
<comment type="subcellular location">
    <subcellularLocation>
        <location evidence="10">Cell inner membrane</location>
        <topology evidence="10">Multi-pass membrane protein</topology>
    </subcellularLocation>
</comment>
<proteinExistence type="inferred from homology"/>
<dbReference type="InterPro" id="IPR004338">
    <property type="entry name" value="NqrB/RnfD"/>
</dbReference>
<dbReference type="GO" id="GO:0005886">
    <property type="term" value="C:plasma membrane"/>
    <property type="evidence" value="ECO:0007669"/>
    <property type="project" value="UniProtKB-SubCell"/>
</dbReference>
<dbReference type="PANTHER" id="PTHR30578">
    <property type="entry name" value="ELECTRON TRANSPORT COMPLEX PROTEIN RNFD"/>
    <property type="match status" value="1"/>
</dbReference>
<dbReference type="AlphaFoldDB" id="A0A1V8M1U5"/>
<keyword evidence="6 10" id="KW-1278">Translocase</keyword>
<evidence type="ECO:0000256" key="7">
    <source>
        <dbReference type="ARBA" id="ARBA00022982"/>
    </source>
</evidence>
<keyword evidence="2 10" id="KW-0597">Phosphoprotein</keyword>
<keyword evidence="10" id="KW-1003">Cell membrane</keyword>
<evidence type="ECO:0000256" key="1">
    <source>
        <dbReference type="ARBA" id="ARBA00022448"/>
    </source>
</evidence>
<feature type="transmembrane region" description="Helical" evidence="10">
    <location>
        <begin position="205"/>
        <end position="229"/>
    </location>
</feature>
<reference evidence="11 12" key="1">
    <citation type="submission" date="2015-12" db="EMBL/GenBank/DDBJ databases">
        <authorList>
            <person name="Shamseldin A."/>
            <person name="Moawad H."/>
            <person name="Abd El-Rahim W.M."/>
            <person name="Sadowsky M.J."/>
        </authorList>
    </citation>
    <scope>NUCLEOTIDE SEQUENCE [LARGE SCALE GENOMIC DNA]</scope>
    <source>
        <strain evidence="11 12">WF1</strain>
    </source>
</reference>
<dbReference type="HAMAP" id="MF_00462">
    <property type="entry name" value="RsxD_RnfD"/>
    <property type="match status" value="1"/>
</dbReference>
<feature type="transmembrane region" description="Helical" evidence="10">
    <location>
        <begin position="318"/>
        <end position="336"/>
    </location>
</feature>
<keyword evidence="1 10" id="KW-0813">Transport</keyword>
<dbReference type="Proteomes" id="UP000191980">
    <property type="component" value="Unassembled WGS sequence"/>
</dbReference>
<feature type="transmembrane region" description="Helical" evidence="10">
    <location>
        <begin position="293"/>
        <end position="312"/>
    </location>
</feature>
<dbReference type="PANTHER" id="PTHR30578:SF0">
    <property type="entry name" value="ION-TRANSLOCATING OXIDOREDUCTASE COMPLEX SUBUNIT D"/>
    <property type="match status" value="1"/>
</dbReference>
<dbReference type="EC" id="7.-.-.-" evidence="10"/>
<feature type="transmembrane region" description="Helical" evidence="10">
    <location>
        <begin position="236"/>
        <end position="256"/>
    </location>
</feature>
<feature type="transmembrane region" description="Helical" evidence="10">
    <location>
        <begin position="20"/>
        <end position="40"/>
    </location>
</feature>
<keyword evidence="5 10" id="KW-0812">Transmembrane</keyword>
<accession>A0A1V8M1U5</accession>
<keyword evidence="8 10" id="KW-1133">Transmembrane helix</keyword>
<evidence type="ECO:0000256" key="9">
    <source>
        <dbReference type="ARBA" id="ARBA00023136"/>
    </source>
</evidence>